<dbReference type="AlphaFoldDB" id="A0A919TAN3"/>
<dbReference type="EMBL" id="BOQN01000033">
    <property type="protein sequence ID" value="GIM90626.1"/>
    <property type="molecule type" value="Genomic_DNA"/>
</dbReference>
<comment type="caution">
    <text evidence="1">The sequence shown here is derived from an EMBL/GenBank/DDBJ whole genome shotgun (WGS) entry which is preliminary data.</text>
</comment>
<dbReference type="Proteomes" id="UP000677082">
    <property type="component" value="Unassembled WGS sequence"/>
</dbReference>
<gene>
    <name evidence="1" type="ORF">Ato02nite_024190</name>
</gene>
<evidence type="ECO:0000313" key="1">
    <source>
        <dbReference type="EMBL" id="GIM90626.1"/>
    </source>
</evidence>
<accession>A0A919TAN3</accession>
<protein>
    <submittedName>
        <fullName evidence="1">Uncharacterized protein</fullName>
    </submittedName>
</protein>
<keyword evidence="2" id="KW-1185">Reference proteome</keyword>
<name>A0A919TAN3_9ACTN</name>
<sequence>MPHWEMGIAYLRGVPPLLLVTAALLALGPIQAHLIDQVQHQIYLTPAGGELGIELDLTPGALVGGGLQPLQHLVGAGFAGGIGRHPGARCRYPGRVVAALGFRAAVPHSGRMPHAGPQVPGKNDMPLISSACAAAPLEH</sequence>
<reference evidence="1 2" key="1">
    <citation type="submission" date="2021-03" db="EMBL/GenBank/DDBJ databases">
        <title>Whole genome shotgun sequence of Actinoplanes toevensis NBRC 105298.</title>
        <authorList>
            <person name="Komaki H."/>
            <person name="Tamura T."/>
        </authorList>
    </citation>
    <scope>NUCLEOTIDE SEQUENCE [LARGE SCALE GENOMIC DNA]</scope>
    <source>
        <strain evidence="1 2">NBRC 105298</strain>
    </source>
</reference>
<organism evidence="1 2">
    <name type="scientific">Paractinoplanes toevensis</name>
    <dbReference type="NCBI Taxonomy" id="571911"/>
    <lineage>
        <taxon>Bacteria</taxon>
        <taxon>Bacillati</taxon>
        <taxon>Actinomycetota</taxon>
        <taxon>Actinomycetes</taxon>
        <taxon>Micromonosporales</taxon>
        <taxon>Micromonosporaceae</taxon>
        <taxon>Paractinoplanes</taxon>
    </lineage>
</organism>
<evidence type="ECO:0000313" key="2">
    <source>
        <dbReference type="Proteomes" id="UP000677082"/>
    </source>
</evidence>
<proteinExistence type="predicted"/>